<evidence type="ECO:0000313" key="4">
    <source>
        <dbReference type="Proteomes" id="UP000184047"/>
    </source>
</evidence>
<dbReference type="InterPro" id="IPR003646">
    <property type="entry name" value="SH3-like_bac-type"/>
</dbReference>
<dbReference type="EMBL" id="FQWT01000002">
    <property type="protein sequence ID" value="SHH11414.1"/>
    <property type="molecule type" value="Genomic_DNA"/>
</dbReference>
<sequence>MKTFISILILCVGTFTALSFNLSDSESLHHGGRCTGSASCSACSNCTGCAHCSSGGSCGVCSGSSYRKKSSSKKKKSKAYYPDSHYTKKNKSYSSPKIRIDEININTNNRYFAGIAVTKIYAKPFLNSKVIETVPKNTELKQLSKHDSWYKVQVKKSGKVGYVYYKDVK</sequence>
<name>A0A1M5QB76_9FLAO</name>
<reference evidence="4" key="1">
    <citation type="submission" date="2016-11" db="EMBL/GenBank/DDBJ databases">
        <authorList>
            <person name="Varghese N."/>
            <person name="Submissions S."/>
        </authorList>
    </citation>
    <scope>NUCLEOTIDE SEQUENCE [LARGE SCALE GENOMIC DNA]</scope>
    <source>
        <strain evidence="4">DSM 19055</strain>
    </source>
</reference>
<evidence type="ECO:0000256" key="1">
    <source>
        <dbReference type="SAM" id="SignalP"/>
    </source>
</evidence>
<dbReference type="OrthoDB" id="1189825at2"/>
<dbReference type="AlphaFoldDB" id="A0A1M5QB76"/>
<dbReference type="Pfam" id="PF08239">
    <property type="entry name" value="SH3_3"/>
    <property type="match status" value="1"/>
</dbReference>
<dbReference type="Gene3D" id="2.30.30.40">
    <property type="entry name" value="SH3 Domains"/>
    <property type="match status" value="1"/>
</dbReference>
<feature type="chain" id="PRO_5012454765" evidence="1">
    <location>
        <begin position="18"/>
        <end position="169"/>
    </location>
</feature>
<feature type="signal peptide" evidence="1">
    <location>
        <begin position="1"/>
        <end position="17"/>
    </location>
</feature>
<dbReference type="PROSITE" id="PS51781">
    <property type="entry name" value="SH3B"/>
    <property type="match status" value="1"/>
</dbReference>
<dbReference type="Proteomes" id="UP000184047">
    <property type="component" value="Unassembled WGS sequence"/>
</dbReference>
<accession>A0A1M5QB76</accession>
<evidence type="ECO:0000259" key="2">
    <source>
        <dbReference type="PROSITE" id="PS51781"/>
    </source>
</evidence>
<evidence type="ECO:0000313" key="3">
    <source>
        <dbReference type="EMBL" id="SHH11414.1"/>
    </source>
</evidence>
<keyword evidence="1" id="KW-0732">Signal</keyword>
<proteinExistence type="predicted"/>
<feature type="domain" description="SH3b" evidence="2">
    <location>
        <begin position="107"/>
        <end position="169"/>
    </location>
</feature>
<dbReference type="RefSeq" id="WP_073062596.1">
    <property type="nucleotide sequence ID" value="NZ_FQWT01000002.1"/>
</dbReference>
<keyword evidence="4" id="KW-1185">Reference proteome</keyword>
<protein>
    <submittedName>
        <fullName evidence="3">SH3 domain-containing protein</fullName>
    </submittedName>
</protein>
<organism evidence="3 4">
    <name type="scientific">Chryseobacterium oranimense</name>
    <dbReference type="NCBI Taxonomy" id="421058"/>
    <lineage>
        <taxon>Bacteria</taxon>
        <taxon>Pseudomonadati</taxon>
        <taxon>Bacteroidota</taxon>
        <taxon>Flavobacteriia</taxon>
        <taxon>Flavobacteriales</taxon>
        <taxon>Weeksellaceae</taxon>
        <taxon>Chryseobacterium group</taxon>
        <taxon>Chryseobacterium</taxon>
    </lineage>
</organism>
<gene>
    <name evidence="3" type="ORF">SAMN05421866_2177</name>
</gene>
<dbReference type="STRING" id="421058.SAMN05421866_2177"/>